<gene>
    <name evidence="1" type="ORF">PsorP6_016818</name>
</gene>
<proteinExistence type="predicted"/>
<evidence type="ECO:0000313" key="1">
    <source>
        <dbReference type="EMBL" id="KAI9916985.1"/>
    </source>
</evidence>
<sequence>MLAMSRVFLYIEFLISLILLVCTSEKLAASTTKRGKFDSNTLNATQNGVSIDRDSDNDMITADVHGKSEERVFSDTLAGMALTLFDHLKLKTPEGKLFDHPRFKIWVDFIFHYDWSHGEGIVFKNLVARYDDYTLASILAAERNAPSVHGENVFVINLQRRQYERWQLEKTYSSDKVFELLKLDKEGNLFLSPLFDTWVDFITHIGEVPKNVILGTQDRKELVRRLNMLVDAKKESAMMKKKLSQLFQ</sequence>
<organism evidence="1 2">
    <name type="scientific">Peronosclerospora sorghi</name>
    <dbReference type="NCBI Taxonomy" id="230839"/>
    <lineage>
        <taxon>Eukaryota</taxon>
        <taxon>Sar</taxon>
        <taxon>Stramenopiles</taxon>
        <taxon>Oomycota</taxon>
        <taxon>Peronosporomycetes</taxon>
        <taxon>Peronosporales</taxon>
        <taxon>Peronosporaceae</taxon>
        <taxon>Peronosclerospora</taxon>
    </lineage>
</organism>
<dbReference type="Proteomes" id="UP001163321">
    <property type="component" value="Chromosome 2"/>
</dbReference>
<comment type="caution">
    <text evidence="1">The sequence shown here is derived from an EMBL/GenBank/DDBJ whole genome shotgun (WGS) entry which is preliminary data.</text>
</comment>
<reference evidence="1 2" key="1">
    <citation type="journal article" date="2022" name="bioRxiv">
        <title>The genome of the oomycete Peronosclerospora sorghi, a cosmopolitan pathogen of maize and sorghum, is inflated with dispersed pseudogenes.</title>
        <authorList>
            <person name="Fletcher K."/>
            <person name="Martin F."/>
            <person name="Isakeit T."/>
            <person name="Cavanaugh K."/>
            <person name="Magill C."/>
            <person name="Michelmore R."/>
        </authorList>
    </citation>
    <scope>NUCLEOTIDE SEQUENCE [LARGE SCALE GENOMIC DNA]</scope>
    <source>
        <strain evidence="1">P6</strain>
    </source>
</reference>
<protein>
    <submittedName>
        <fullName evidence="1">Uncharacterized protein</fullName>
    </submittedName>
</protein>
<dbReference type="EMBL" id="CM047581">
    <property type="protein sequence ID" value="KAI9916985.1"/>
    <property type="molecule type" value="Genomic_DNA"/>
</dbReference>
<name>A0ACC0WFW8_9STRA</name>
<accession>A0ACC0WFW8</accession>
<evidence type="ECO:0000313" key="2">
    <source>
        <dbReference type="Proteomes" id="UP001163321"/>
    </source>
</evidence>
<keyword evidence="2" id="KW-1185">Reference proteome</keyword>